<keyword evidence="4" id="KW-0285">Flavoprotein</keyword>
<keyword evidence="12" id="KW-1185">Reference proteome</keyword>
<reference evidence="12" key="1">
    <citation type="journal article" date="2019" name="Int. J. Syst. Evol. Microbiol.">
        <title>The Global Catalogue of Microorganisms (GCM) 10K type strain sequencing project: providing services to taxonomists for standard genome sequencing and annotation.</title>
        <authorList>
            <consortium name="The Broad Institute Genomics Platform"/>
            <consortium name="The Broad Institute Genome Sequencing Center for Infectious Disease"/>
            <person name="Wu L."/>
            <person name="Ma J."/>
        </authorList>
    </citation>
    <scope>NUCLEOTIDE SEQUENCE [LARGE SCALE GENOMIC DNA]</scope>
    <source>
        <strain evidence="12">YIM 94188</strain>
    </source>
</reference>
<dbReference type="Gene3D" id="3.20.20.70">
    <property type="entry name" value="Aldolase class I"/>
    <property type="match status" value="1"/>
</dbReference>
<feature type="compositionally biased region" description="Polar residues" evidence="10">
    <location>
        <begin position="323"/>
        <end position="336"/>
    </location>
</feature>
<evidence type="ECO:0000256" key="6">
    <source>
        <dbReference type="ARBA" id="ARBA00023002"/>
    </source>
</evidence>
<dbReference type="CDD" id="cd04730">
    <property type="entry name" value="NPD_like"/>
    <property type="match status" value="1"/>
</dbReference>
<dbReference type="Proteomes" id="UP001596072">
    <property type="component" value="Unassembled WGS sequence"/>
</dbReference>
<comment type="cofactor">
    <cofactor evidence="1">
        <name>FMN</name>
        <dbReference type="ChEBI" id="CHEBI:58210"/>
    </cofactor>
</comment>
<dbReference type="PANTHER" id="PTHR42747:SF3">
    <property type="entry name" value="NITRONATE MONOOXYGENASE-RELATED"/>
    <property type="match status" value="1"/>
</dbReference>
<evidence type="ECO:0000256" key="9">
    <source>
        <dbReference type="ARBA" id="ARBA00049401"/>
    </source>
</evidence>
<evidence type="ECO:0000256" key="4">
    <source>
        <dbReference type="ARBA" id="ARBA00022630"/>
    </source>
</evidence>
<keyword evidence="6" id="KW-0560">Oxidoreductase</keyword>
<name>A0ABW0ZBE0_9ACTN</name>
<dbReference type="PANTHER" id="PTHR42747">
    <property type="entry name" value="NITRONATE MONOOXYGENASE-RELATED"/>
    <property type="match status" value="1"/>
</dbReference>
<dbReference type="InterPro" id="IPR013785">
    <property type="entry name" value="Aldolase_TIM"/>
</dbReference>
<dbReference type="GO" id="GO:0004497">
    <property type="term" value="F:monooxygenase activity"/>
    <property type="evidence" value="ECO:0007669"/>
    <property type="project" value="UniProtKB-KW"/>
</dbReference>
<dbReference type="SUPFAM" id="SSF51412">
    <property type="entry name" value="Inosine monophosphate dehydrogenase (IMPDH)"/>
    <property type="match status" value="1"/>
</dbReference>
<dbReference type="Pfam" id="PF03060">
    <property type="entry name" value="NMO"/>
    <property type="match status" value="1"/>
</dbReference>
<gene>
    <name evidence="11" type="ORF">ACFPQB_01590</name>
</gene>
<dbReference type="InterPro" id="IPR004136">
    <property type="entry name" value="NMO"/>
</dbReference>
<sequence length="336" mass="34643">MLDLRGLAVPVVAAPMAGGPSTPALAAAVSAAGGLGFLAGGYKSADQVAAEVEAVRAVTAAPLGVNLFVVEPYQPDRGALDAYRRSLEPEAARLGVDLGEPRWDDDDWHAKLDLVLDLRPDVVSFTFGCPSTDVLRRIAEQGVLSMVTVTSIAEARLAVARGAASLSVQGPDAGGHRGTWDLETEPDRAPLLELLSRVLDAVELPVVAGGGVAAAVDVASVTGLGALAAQVGTAYLLADEAGTNPVHRAALSDPAWAGTALTRAYTGRWARGLTNRFIAEHPTAPAGYPHLHHLTAPLRAAAVAANDAQVAHMWAGTHHGRTRSGSATEITRSLTP</sequence>
<evidence type="ECO:0000256" key="1">
    <source>
        <dbReference type="ARBA" id="ARBA00001917"/>
    </source>
</evidence>
<evidence type="ECO:0000256" key="7">
    <source>
        <dbReference type="ARBA" id="ARBA00023033"/>
    </source>
</evidence>
<keyword evidence="7 11" id="KW-0503">Monooxygenase</keyword>
<evidence type="ECO:0000256" key="10">
    <source>
        <dbReference type="SAM" id="MobiDB-lite"/>
    </source>
</evidence>
<proteinExistence type="inferred from homology"/>
<accession>A0ABW0ZBE0</accession>
<evidence type="ECO:0000256" key="3">
    <source>
        <dbReference type="ARBA" id="ARBA00022575"/>
    </source>
</evidence>
<keyword evidence="5" id="KW-0288">FMN</keyword>
<organism evidence="11 12">
    <name type="scientific">Nocardioides vastitatis</name>
    <dbReference type="NCBI Taxonomy" id="2568655"/>
    <lineage>
        <taxon>Bacteria</taxon>
        <taxon>Bacillati</taxon>
        <taxon>Actinomycetota</taxon>
        <taxon>Actinomycetes</taxon>
        <taxon>Propionibacteriales</taxon>
        <taxon>Nocardioidaceae</taxon>
        <taxon>Nocardioides</taxon>
    </lineage>
</organism>
<feature type="region of interest" description="Disordered" evidence="10">
    <location>
        <begin position="317"/>
        <end position="336"/>
    </location>
</feature>
<comment type="similarity">
    <text evidence="2">Belongs to the nitronate monooxygenase family. NMO class I subfamily.</text>
</comment>
<evidence type="ECO:0000256" key="8">
    <source>
        <dbReference type="ARBA" id="ARBA00031155"/>
    </source>
</evidence>
<keyword evidence="3" id="KW-0216">Detoxification</keyword>
<protein>
    <recommendedName>
        <fullName evidence="8">Propionate 3-nitronate monooxygenase</fullName>
    </recommendedName>
</protein>
<comment type="catalytic activity">
    <reaction evidence="9">
        <text>3 propionate 3-nitronate + 3 O2 + H2O = 3 3-oxopropanoate + 2 nitrate + nitrite + H2O2 + 3 H(+)</text>
        <dbReference type="Rhea" id="RHEA:57332"/>
        <dbReference type="ChEBI" id="CHEBI:15377"/>
        <dbReference type="ChEBI" id="CHEBI:15378"/>
        <dbReference type="ChEBI" id="CHEBI:15379"/>
        <dbReference type="ChEBI" id="CHEBI:16240"/>
        <dbReference type="ChEBI" id="CHEBI:16301"/>
        <dbReference type="ChEBI" id="CHEBI:17632"/>
        <dbReference type="ChEBI" id="CHEBI:33190"/>
        <dbReference type="ChEBI" id="CHEBI:136067"/>
    </reaction>
</comment>
<dbReference type="RefSeq" id="WP_206055980.1">
    <property type="nucleotide sequence ID" value="NZ_JBHSNS010000001.1"/>
</dbReference>
<dbReference type="EMBL" id="JBHSNS010000001">
    <property type="protein sequence ID" value="MFC5727592.1"/>
    <property type="molecule type" value="Genomic_DNA"/>
</dbReference>
<evidence type="ECO:0000313" key="12">
    <source>
        <dbReference type="Proteomes" id="UP001596072"/>
    </source>
</evidence>
<evidence type="ECO:0000256" key="5">
    <source>
        <dbReference type="ARBA" id="ARBA00022643"/>
    </source>
</evidence>
<evidence type="ECO:0000313" key="11">
    <source>
        <dbReference type="EMBL" id="MFC5727592.1"/>
    </source>
</evidence>
<comment type="caution">
    <text evidence="11">The sequence shown here is derived from an EMBL/GenBank/DDBJ whole genome shotgun (WGS) entry which is preliminary data.</text>
</comment>
<evidence type="ECO:0000256" key="2">
    <source>
        <dbReference type="ARBA" id="ARBA00009881"/>
    </source>
</evidence>